<dbReference type="RefSeq" id="XP_007674657.1">
    <property type="nucleotide sequence ID" value="XM_007676467.1"/>
</dbReference>
<dbReference type="AlphaFoldDB" id="M2NFM5"/>
<keyword evidence="3" id="KW-1185">Reference proteome</keyword>
<dbReference type="GO" id="GO:0035197">
    <property type="term" value="F:siRNA binding"/>
    <property type="evidence" value="ECO:0007669"/>
    <property type="project" value="TreeGrafter"/>
</dbReference>
<sequence length="355" mass="39021">MFRRRDNNLPRDPKWPADFQALGFHVNEPCQIVKMSVTEGAAAEYFDFFHSDNERSNQTRKEAIHECARGAVVLKLAEVGVKPLHLAMETFEEQMPEMPHVTILATELDALKGRKDVIVVVNESTQDLGIWAYRLLMREGGIDEGSAVGLMKNLRGWDTSEVSGVSLSCLDAMNAGVQPMPLKRGEAVKVTSPGEVPGIIILNPGALIYSHELNKTFTLQSWLARPKPSAVHDHIRIDPVHNYVEGHKTPEAHVRTVFDTVIPYITRADVRLHIIGISDGAEAVLKFLDAKFATDGDGELSKQLEAVALIQPTHKPTDLKCEKLSSFLAAQGGRAKAWVLSGKPKGQLLAVPAFG</sequence>
<dbReference type="STRING" id="717646.M2NFM5"/>
<dbReference type="Pfam" id="PF22749">
    <property type="entry name" value="Arb2"/>
    <property type="match status" value="1"/>
</dbReference>
<proteinExistence type="predicted"/>
<dbReference type="PANTHER" id="PTHR21357:SF4">
    <property type="entry name" value="FAM172 FAMILY PROTEIN HOMOLOG CG10038"/>
    <property type="match status" value="1"/>
</dbReference>
<accession>M2NFM5</accession>
<organism evidence="2 3">
    <name type="scientific">Baudoinia panamericana (strain UAMH 10762)</name>
    <name type="common">Angels' share fungus</name>
    <name type="synonym">Baudoinia compniacensis (strain UAMH 10762)</name>
    <dbReference type="NCBI Taxonomy" id="717646"/>
    <lineage>
        <taxon>Eukaryota</taxon>
        <taxon>Fungi</taxon>
        <taxon>Dikarya</taxon>
        <taxon>Ascomycota</taxon>
        <taxon>Pezizomycotina</taxon>
        <taxon>Dothideomycetes</taxon>
        <taxon>Dothideomycetidae</taxon>
        <taxon>Mycosphaerellales</taxon>
        <taxon>Teratosphaeriaceae</taxon>
        <taxon>Baudoinia</taxon>
    </lineage>
</organism>
<dbReference type="eggNOG" id="ENOG502SGUN">
    <property type="taxonomic scope" value="Eukaryota"/>
</dbReference>
<dbReference type="InterPro" id="IPR053858">
    <property type="entry name" value="Arb2_dom"/>
</dbReference>
<dbReference type="EMBL" id="KB445553">
    <property type="protein sequence ID" value="EMC98049.1"/>
    <property type="molecule type" value="Genomic_DNA"/>
</dbReference>
<dbReference type="PANTHER" id="PTHR21357">
    <property type="entry name" value="FAM172 FAMILY PROTEIN HOMOLOG CG10038"/>
    <property type="match status" value="1"/>
</dbReference>
<evidence type="ECO:0000259" key="1">
    <source>
        <dbReference type="Pfam" id="PF22749"/>
    </source>
</evidence>
<gene>
    <name evidence="2" type="ORF">BAUCODRAFT_67235</name>
</gene>
<dbReference type="GeneID" id="19116342"/>
<dbReference type="HOGENOM" id="CLU_027515_1_0_1"/>
<dbReference type="GO" id="GO:0005634">
    <property type="term" value="C:nucleus"/>
    <property type="evidence" value="ECO:0007669"/>
    <property type="project" value="TreeGrafter"/>
</dbReference>
<feature type="non-terminal residue" evidence="2">
    <location>
        <position position="355"/>
    </location>
</feature>
<reference evidence="2 3" key="1">
    <citation type="journal article" date="2012" name="PLoS Pathog.">
        <title>Diverse lifestyles and strategies of plant pathogenesis encoded in the genomes of eighteen Dothideomycetes fungi.</title>
        <authorList>
            <person name="Ohm R.A."/>
            <person name="Feau N."/>
            <person name="Henrissat B."/>
            <person name="Schoch C.L."/>
            <person name="Horwitz B.A."/>
            <person name="Barry K.W."/>
            <person name="Condon B.J."/>
            <person name="Copeland A.C."/>
            <person name="Dhillon B."/>
            <person name="Glaser F."/>
            <person name="Hesse C.N."/>
            <person name="Kosti I."/>
            <person name="LaButti K."/>
            <person name="Lindquist E.A."/>
            <person name="Lucas S."/>
            <person name="Salamov A.A."/>
            <person name="Bradshaw R.E."/>
            <person name="Ciuffetti L."/>
            <person name="Hamelin R.C."/>
            <person name="Kema G.H.J."/>
            <person name="Lawrence C."/>
            <person name="Scott J.A."/>
            <person name="Spatafora J.W."/>
            <person name="Turgeon B.G."/>
            <person name="de Wit P.J.G.M."/>
            <person name="Zhong S."/>
            <person name="Goodwin S.B."/>
            <person name="Grigoriev I.V."/>
        </authorList>
    </citation>
    <scope>NUCLEOTIDE SEQUENCE [LARGE SCALE GENOMIC DNA]</scope>
    <source>
        <strain evidence="2 3">UAMH 10762</strain>
    </source>
</reference>
<dbReference type="OrthoDB" id="421951at2759"/>
<name>M2NFM5_BAUPA</name>
<protein>
    <recommendedName>
        <fullName evidence="1">Arb2 domain-containing protein</fullName>
    </recommendedName>
</protein>
<dbReference type="OMA" id="HGCNCYS"/>
<evidence type="ECO:0000313" key="2">
    <source>
        <dbReference type="EMBL" id="EMC98049.1"/>
    </source>
</evidence>
<dbReference type="GO" id="GO:0031048">
    <property type="term" value="P:regulatory ncRNA-mediated heterochromatin formation"/>
    <property type="evidence" value="ECO:0007669"/>
    <property type="project" value="TreeGrafter"/>
</dbReference>
<dbReference type="Proteomes" id="UP000011761">
    <property type="component" value="Unassembled WGS sequence"/>
</dbReference>
<evidence type="ECO:0000313" key="3">
    <source>
        <dbReference type="Proteomes" id="UP000011761"/>
    </source>
</evidence>
<dbReference type="KEGG" id="bcom:BAUCODRAFT_67235"/>
<dbReference type="InterPro" id="IPR048263">
    <property type="entry name" value="Arb2"/>
</dbReference>
<feature type="domain" description="Arb2" evidence="1">
    <location>
        <begin position="16"/>
        <end position="345"/>
    </location>
</feature>